<dbReference type="Gene3D" id="3.20.20.80">
    <property type="entry name" value="Glycosidases"/>
    <property type="match status" value="1"/>
</dbReference>
<organism evidence="11 12">
    <name type="scientific">Paenibacillus aurantiacus</name>
    <dbReference type="NCBI Taxonomy" id="1936118"/>
    <lineage>
        <taxon>Bacteria</taxon>
        <taxon>Bacillati</taxon>
        <taxon>Bacillota</taxon>
        <taxon>Bacilli</taxon>
        <taxon>Bacillales</taxon>
        <taxon>Paenibacillaceae</taxon>
        <taxon>Paenibacillus</taxon>
    </lineage>
</organism>
<dbReference type="SMART" id="SM00606">
    <property type="entry name" value="CBD_IV"/>
    <property type="match status" value="3"/>
</dbReference>
<dbReference type="EC" id="3.2.1.21" evidence="3"/>
<dbReference type="Pfam" id="PF00933">
    <property type="entry name" value="Glyco_hydro_3"/>
    <property type="match status" value="1"/>
</dbReference>
<dbReference type="InterPro" id="IPR033453">
    <property type="entry name" value="Glyco_hydro_30_TIM-barrel"/>
</dbReference>
<comment type="caution">
    <text evidence="11">The sequence shown here is derived from an EMBL/GenBank/DDBJ whole genome shotgun (WGS) entry which is preliminary data.</text>
</comment>
<dbReference type="GO" id="GO:0016787">
    <property type="term" value="F:hydrolase activity"/>
    <property type="evidence" value="ECO:0007669"/>
    <property type="project" value="UniProtKB-KW"/>
</dbReference>
<feature type="compositionally biased region" description="Low complexity" evidence="7">
    <location>
        <begin position="1436"/>
        <end position="1447"/>
    </location>
</feature>
<feature type="domain" description="CBM6" evidence="9">
    <location>
        <begin position="1704"/>
        <end position="1820"/>
    </location>
</feature>
<dbReference type="Gene3D" id="2.60.40.1180">
    <property type="entry name" value="Golgi alpha-mannosidase II"/>
    <property type="match status" value="1"/>
</dbReference>
<dbReference type="PROSITE" id="PS51272">
    <property type="entry name" value="SLH"/>
    <property type="match status" value="3"/>
</dbReference>
<feature type="region of interest" description="Disordered" evidence="7">
    <location>
        <begin position="1404"/>
        <end position="1496"/>
    </location>
</feature>
<dbReference type="Pfam" id="PF02055">
    <property type="entry name" value="Glyco_hydro_30"/>
    <property type="match status" value="1"/>
</dbReference>
<keyword evidence="6" id="KW-0326">Glycosidase</keyword>
<evidence type="ECO:0000256" key="3">
    <source>
        <dbReference type="ARBA" id="ARBA00012744"/>
    </source>
</evidence>
<dbReference type="PANTHER" id="PTHR30620:SF16">
    <property type="entry name" value="LYSOSOMAL BETA GLUCOSIDASE"/>
    <property type="match status" value="1"/>
</dbReference>
<evidence type="ECO:0000259" key="9">
    <source>
        <dbReference type="PROSITE" id="PS51175"/>
    </source>
</evidence>
<dbReference type="Proteomes" id="UP001589747">
    <property type="component" value="Unassembled WGS sequence"/>
</dbReference>
<feature type="compositionally biased region" description="Low complexity" evidence="7">
    <location>
        <begin position="1363"/>
        <end position="1382"/>
    </location>
</feature>
<evidence type="ECO:0000256" key="1">
    <source>
        <dbReference type="ARBA" id="ARBA00000448"/>
    </source>
</evidence>
<evidence type="ECO:0000313" key="11">
    <source>
        <dbReference type="EMBL" id="MFB9329194.1"/>
    </source>
</evidence>
<accession>A0ABV5KVF4</accession>
<name>A0ABV5KVF4_9BACL</name>
<dbReference type="Gene3D" id="3.40.50.1700">
    <property type="entry name" value="Glycoside hydrolase family 3 C-terminal domain"/>
    <property type="match status" value="1"/>
</dbReference>
<evidence type="ECO:0000313" key="12">
    <source>
        <dbReference type="Proteomes" id="UP001589747"/>
    </source>
</evidence>
<dbReference type="SUPFAM" id="SSF51445">
    <property type="entry name" value="(Trans)glycosidases"/>
    <property type="match status" value="2"/>
</dbReference>
<evidence type="ECO:0000256" key="2">
    <source>
        <dbReference type="ARBA" id="ARBA00005336"/>
    </source>
</evidence>
<dbReference type="EMBL" id="JBHMDO010000039">
    <property type="protein sequence ID" value="MFB9329194.1"/>
    <property type="molecule type" value="Genomic_DNA"/>
</dbReference>
<dbReference type="InterPro" id="IPR001119">
    <property type="entry name" value="SLH_dom"/>
</dbReference>
<dbReference type="Gene3D" id="2.60.40.1080">
    <property type="match status" value="1"/>
</dbReference>
<dbReference type="InterPro" id="IPR051915">
    <property type="entry name" value="Cellulose_Degrad_GH3"/>
</dbReference>
<dbReference type="InterPro" id="IPR017853">
    <property type="entry name" value="GH"/>
</dbReference>
<dbReference type="Gene3D" id="2.60.120.260">
    <property type="entry name" value="Galactose-binding domain-like"/>
    <property type="match status" value="3"/>
</dbReference>
<dbReference type="InterPro" id="IPR036881">
    <property type="entry name" value="Glyco_hydro_3_C_sf"/>
</dbReference>
<dbReference type="Gene3D" id="3.20.20.300">
    <property type="entry name" value="Glycoside hydrolase, family 3, N-terminal domain"/>
    <property type="match status" value="1"/>
</dbReference>
<dbReference type="CDD" id="cd04080">
    <property type="entry name" value="CBM6_cellulase-like"/>
    <property type="match status" value="3"/>
</dbReference>
<keyword evidence="5 11" id="KW-0378">Hydrolase</keyword>
<dbReference type="InterPro" id="IPR002772">
    <property type="entry name" value="Glyco_hydro_3_C"/>
</dbReference>
<sequence length="2379" mass="251584">MRRSIALTASASLVWSMLAGALPAQAESVQAGALPLYWQAKAPVEDRVSDLLGRMSLDEKVGQMVQAERASVTPQDVRDYYLGSVLSGGGSFPNGKQSDSTREKWADLVDGYQSGALSTPLGIPILYGVDAIHGNSNLVGATLFPHNIGLGATRNTGLVEAIGAATASEVKAAGTNWAFAPTIADPQNINWGRTYEGFGDNQSLVAQMGAAFVKGLQGESRSELAETDRVVSTVKHYMGEGLTDGGANQGDITGMSEAEVAALNLPMYKAAIDAGARTVMASYNSIKGIKMHANKRLLTDLLKGTGEGQLGFTGFVISDYNAVQQITKDWEGNPVSGLKDQIRVAVNAGVDMMMMPTDWKATIEHLKALVGEGAITQARIDDAVTRILRVKFESGVFEHPMTDQSLAEDFGSEAHRALARQAVAESLVLLKNDKVGGKPIMSQLANMDDIFVAGKSADDIGLQAGGWSITWQGAAGKTTEGTTLLQGIREVAGDAKKVTYNKHGRGAAGHDVAIVFVGEKPYAESNGDALNKLQLDTEDLATLDNVKASGVPTVVVLVSGRPLIVNDRLGDWAGLVAAWLPGTEGAGVADVLLGGKDFAGKLPVRWPFYTEAYKNPTAGKSNLDSQYVLFDYGYGLTKAQETPALPPVPAKPGDSAPYVKVEAESFTAKSDGLKTEGTSDTGGGQNIGYTDKDLWLQYSIKVETAGTYDIDFRYAGGQASITNSGFRVLNEAGETLGTLSGIGYTGGWQTWQTATLKDVPLAAGVQTIKLVLVDGGLNFNWFGSKGFVPAPPATGGPGGKIEPQAPVEGGASKVKSWISTERSSQSMTWYYAPQWQSGDEAGQLTERKNLDLTAVGDDANVTTIKINPSKQYQSMLGIGSSMEESTVYNLIKMSPEKQDELIKNLVSPEEGIGVSMTRVTIGTADFTAQKFYSYDDMPPGQTDPTLANFSIQKDIDFGIIDSLKRILKHNPNMQFFASPWSPPGWMKTTDSMIKGSVKDEYLPVLADYYVKFIQAYKAQGINISAMTLQNEPMLEIEYPSTKMPWEQEAKLAKLLNAKLKAAGLDVKLWIFDHNFKDTMSYPAPLLADEANRDAVDGTAFHDYDGEPTEMSLLHDMYPDENIYLTERAVWGTTGADRMAQYFRNWARSYNSWVLMLDSDIATHQWVGTPDPTMIVQDSSNRDNYWLTPEFYMLGNYTKFVKPGYIRIDSNYGSKDSVTNVSFMSPDKKTIVTVVINGTDKPQLFKIVSDGTQIADTIPAKSVITYQWDRLAAEEVEPVTVTANPASLPYNVNQKEITLTLDGGTFVPEKLGEITLGSEAQAMGITIGKISYDGQEAGLQAKSLTDDSGELAAEQPNGEDVGEEASQGEQPAGEGAGEEAAQGDQTEVGAEETATPVGEVFPSEEATAGDNQAASGQPAAANGSTDGQDGQPAAVEGDAAQTTDAAAGNTEIEGTQQEPNADDAVSPTEESADRDAAPAEQPEEGAAPSADETASESAEVNALAAIAATGPTSIRIQLLWDGAKPYYANTKLNINVPAAAYRNDSGGAAGQSEALSASVMLEGTGHTTEPTNIGAGPLNADQYYQLSGTSIGDAGTSNARLNGFATGDWADFKINVPAAGKYAVTVQVASPNGGGFMLQSDGGTLGTYVIPNLYGSTAWVGARLSVELNAGVQTLRVLGVSGAFDVKSIAFEPAAVHQANNEKKLHIEAEQFAAAGQQVIQYGSNQTNLGYTVAGSTFDYAVNIPADGYYKVTLQYATPQGNVSAAIAANGVTKGSFALPATGGWEKFEAQFGVVQLSAGVQTIRISDNGDGFNLDWLTIEPGVPVPTIEQTAAPKPVLTKAADGTKQVSFRTATDGAAIHYTIDGTLPTAVSTKYTGPITLNADTVIRAVAIKAGMTNSYAAYFSTVPASGIKLQPVEITIGTKQRLVPVFRPAVVSNEAVTWSSSNTSVASIDATGQVTALALGSTTIKVVAQDGGREATAELKVVSQPSTPVIIPPVTEQTSQDIAIEPKIDPNGHAVINITADQVARALQHAANHQLIVQVKAVSGMKQVTVELPVQAIAANQAINEIVFATGLGSLTIDKATLAKADGKIPERIQFRAALASDDSLQSKLGAVYEFSLQADGKELSDIGGNKAHIELPYTLKSGEKAHAVIVYAIDEQGQLVVIKNSKFNADRGQASAATGSLGKFAVAYVDVMFRDLQQAVWAQESIEALAARGAIDGIGSGQFAPNGELTRAAFVKMLLEAFDFSGEQQESRPFADVTGSAWYSDAVASAQALGLVNGKPDGTFGPSEAITREEMAIILFRAGELLGLELSDAAEGGAFKDASAFAGYAKEAIGRIQAAGLMKGLPDGSFGPKLTATRAQAATVLYTLFQRHE</sequence>
<gene>
    <name evidence="11" type="ORF">ACFFSY_24935</name>
</gene>
<comment type="catalytic activity">
    <reaction evidence="1">
        <text>Hydrolysis of terminal, non-reducing beta-D-glucosyl residues with release of beta-D-glucose.</text>
        <dbReference type="EC" id="3.2.1.21"/>
    </reaction>
</comment>
<keyword evidence="12" id="KW-1185">Reference proteome</keyword>
<evidence type="ECO:0000256" key="5">
    <source>
        <dbReference type="ARBA" id="ARBA00022801"/>
    </source>
</evidence>
<feature type="signal peptide" evidence="8">
    <location>
        <begin position="1"/>
        <end position="26"/>
    </location>
</feature>
<dbReference type="InterPro" id="IPR013780">
    <property type="entry name" value="Glyco_hydro_b"/>
</dbReference>
<feature type="region of interest" description="Disordered" evidence="7">
    <location>
        <begin position="1346"/>
        <end position="1392"/>
    </location>
</feature>
<feature type="domain" description="CBM6" evidence="9">
    <location>
        <begin position="1575"/>
        <end position="1691"/>
    </location>
</feature>
<dbReference type="SUPFAM" id="SSF49373">
    <property type="entry name" value="Invasin/intimin cell-adhesion fragments"/>
    <property type="match status" value="1"/>
</dbReference>
<evidence type="ECO:0000259" key="10">
    <source>
        <dbReference type="PROSITE" id="PS51272"/>
    </source>
</evidence>
<dbReference type="Pfam" id="PF13290">
    <property type="entry name" value="CHB_HEX_C_1"/>
    <property type="match status" value="1"/>
</dbReference>
<dbReference type="InterPro" id="IPR059177">
    <property type="entry name" value="GH29D-like_dom"/>
</dbReference>
<evidence type="ECO:0000256" key="6">
    <source>
        <dbReference type="ARBA" id="ARBA00023295"/>
    </source>
</evidence>
<dbReference type="RefSeq" id="WP_377499224.1">
    <property type="nucleotide sequence ID" value="NZ_JBHMDO010000039.1"/>
</dbReference>
<dbReference type="InterPro" id="IPR036962">
    <property type="entry name" value="Glyco_hydro_3_N_sf"/>
</dbReference>
<dbReference type="InterPro" id="IPR008979">
    <property type="entry name" value="Galactose-bd-like_sf"/>
</dbReference>
<protein>
    <recommendedName>
        <fullName evidence="3">beta-glucosidase</fullName>
        <ecNumber evidence="3">3.2.1.21</ecNumber>
    </recommendedName>
</protein>
<dbReference type="PROSITE" id="PS51175">
    <property type="entry name" value="CBM6"/>
    <property type="match status" value="3"/>
</dbReference>
<dbReference type="Pfam" id="PF02368">
    <property type="entry name" value="Big_2"/>
    <property type="match status" value="1"/>
</dbReference>
<feature type="domain" description="CBM6" evidence="9">
    <location>
        <begin position="659"/>
        <end position="785"/>
    </location>
</feature>
<keyword evidence="4 8" id="KW-0732">Signal</keyword>
<feature type="domain" description="SLH" evidence="10">
    <location>
        <begin position="2256"/>
        <end position="2319"/>
    </location>
</feature>
<dbReference type="Pfam" id="PF03422">
    <property type="entry name" value="CBM_6"/>
    <property type="match status" value="3"/>
</dbReference>
<dbReference type="SUPFAM" id="SSF49785">
    <property type="entry name" value="Galactose-binding domain-like"/>
    <property type="match status" value="3"/>
</dbReference>
<dbReference type="PRINTS" id="PR00133">
    <property type="entry name" value="GLHYDRLASE3"/>
</dbReference>
<dbReference type="PANTHER" id="PTHR30620">
    <property type="entry name" value="PERIPLASMIC BETA-GLUCOSIDASE-RELATED"/>
    <property type="match status" value="1"/>
</dbReference>
<dbReference type="InterPro" id="IPR008964">
    <property type="entry name" value="Invasin/intimin_cell_adhesion"/>
</dbReference>
<evidence type="ECO:0000256" key="8">
    <source>
        <dbReference type="SAM" id="SignalP"/>
    </source>
</evidence>
<dbReference type="Pfam" id="PF17189">
    <property type="entry name" value="Glyco_hydro_30C"/>
    <property type="match status" value="1"/>
</dbReference>
<dbReference type="SUPFAM" id="SSF52279">
    <property type="entry name" value="Beta-D-glucan exohydrolase, C-terminal domain"/>
    <property type="match status" value="1"/>
</dbReference>
<feature type="domain" description="SLH" evidence="10">
    <location>
        <begin position="2195"/>
        <end position="2255"/>
    </location>
</feature>
<proteinExistence type="inferred from homology"/>
<reference evidence="11 12" key="1">
    <citation type="submission" date="2024-09" db="EMBL/GenBank/DDBJ databases">
        <authorList>
            <person name="Sun Q."/>
            <person name="Mori K."/>
        </authorList>
    </citation>
    <scope>NUCLEOTIDE SEQUENCE [LARGE SCALE GENOMIC DNA]</scope>
    <source>
        <strain evidence="11 12">TISTR 2452</strain>
    </source>
</reference>
<dbReference type="Pfam" id="PF01915">
    <property type="entry name" value="Glyco_hydro_3_C"/>
    <property type="match status" value="1"/>
</dbReference>
<feature type="domain" description="SLH" evidence="10">
    <location>
        <begin position="2322"/>
        <end position="2379"/>
    </location>
</feature>
<dbReference type="InterPro" id="IPR033452">
    <property type="entry name" value="GH30_C"/>
</dbReference>
<dbReference type="Pfam" id="PF00395">
    <property type="entry name" value="SLH"/>
    <property type="match status" value="3"/>
</dbReference>
<feature type="chain" id="PRO_5045965532" description="beta-glucosidase" evidence="8">
    <location>
        <begin position="27"/>
        <end position="2379"/>
    </location>
</feature>
<dbReference type="InterPro" id="IPR001764">
    <property type="entry name" value="Glyco_hydro_3_N"/>
</dbReference>
<dbReference type="SMART" id="SM00635">
    <property type="entry name" value="BID_2"/>
    <property type="match status" value="1"/>
</dbReference>
<dbReference type="InterPro" id="IPR006584">
    <property type="entry name" value="Cellulose-bd_IV"/>
</dbReference>
<feature type="compositionally biased region" description="Low complexity" evidence="7">
    <location>
        <begin position="1477"/>
        <end position="1489"/>
    </location>
</feature>
<dbReference type="InterPro" id="IPR005084">
    <property type="entry name" value="CBM6"/>
</dbReference>
<evidence type="ECO:0000256" key="7">
    <source>
        <dbReference type="SAM" id="MobiDB-lite"/>
    </source>
</evidence>
<comment type="similarity">
    <text evidence="2">Belongs to the glycosyl hydrolase 3 family.</text>
</comment>
<dbReference type="InterPro" id="IPR003343">
    <property type="entry name" value="Big_2"/>
</dbReference>
<evidence type="ECO:0000256" key="4">
    <source>
        <dbReference type="ARBA" id="ARBA00022729"/>
    </source>
</evidence>